<keyword evidence="1" id="KW-0808">Transferase</keyword>
<gene>
    <name evidence="8" type="ORF">EV148_103133</name>
</gene>
<dbReference type="Pfam" id="PF00069">
    <property type="entry name" value="Pkinase"/>
    <property type="match status" value="1"/>
</dbReference>
<dbReference type="InterPro" id="IPR011009">
    <property type="entry name" value="Kinase-like_dom_sf"/>
</dbReference>
<evidence type="ECO:0000256" key="5">
    <source>
        <dbReference type="PROSITE-ProRule" id="PRU10141"/>
    </source>
</evidence>
<dbReference type="Gene3D" id="1.10.510.10">
    <property type="entry name" value="Transferase(Phosphotransferase) domain 1"/>
    <property type="match status" value="1"/>
</dbReference>
<dbReference type="OrthoDB" id="9783151at2"/>
<dbReference type="SUPFAM" id="SSF56112">
    <property type="entry name" value="Protein kinase-like (PK-like)"/>
    <property type="match status" value="1"/>
</dbReference>
<evidence type="ECO:0000313" key="8">
    <source>
        <dbReference type="EMBL" id="TCO41213.1"/>
    </source>
</evidence>
<keyword evidence="2 5" id="KW-0547">Nucleotide-binding</keyword>
<dbReference type="CDD" id="cd14014">
    <property type="entry name" value="STKc_PknB_like"/>
    <property type="match status" value="1"/>
</dbReference>
<dbReference type="PANTHER" id="PTHR43289:SF6">
    <property type="entry name" value="SERINE_THREONINE-PROTEIN KINASE NEKL-3"/>
    <property type="match status" value="1"/>
</dbReference>
<evidence type="ECO:0000313" key="9">
    <source>
        <dbReference type="Proteomes" id="UP000294862"/>
    </source>
</evidence>
<dbReference type="SMART" id="SM00220">
    <property type="entry name" value="S_TKc"/>
    <property type="match status" value="1"/>
</dbReference>
<dbReference type="PROSITE" id="PS00108">
    <property type="entry name" value="PROTEIN_KINASE_ST"/>
    <property type="match status" value="1"/>
</dbReference>
<keyword evidence="6" id="KW-1133">Transmembrane helix</keyword>
<dbReference type="InterPro" id="IPR008271">
    <property type="entry name" value="Ser/Thr_kinase_AS"/>
</dbReference>
<dbReference type="RefSeq" id="WP_131995937.1">
    <property type="nucleotide sequence ID" value="NZ_JACGXM010000004.1"/>
</dbReference>
<dbReference type="GO" id="GO:0004674">
    <property type="term" value="F:protein serine/threonine kinase activity"/>
    <property type="evidence" value="ECO:0007669"/>
    <property type="project" value="TreeGrafter"/>
</dbReference>
<protein>
    <submittedName>
        <fullName evidence="8">Serine/threonine-protein kinase</fullName>
    </submittedName>
</protein>
<reference evidence="8 9" key="1">
    <citation type="journal article" date="2015" name="Stand. Genomic Sci.">
        <title>Genomic Encyclopedia of Bacterial and Archaeal Type Strains, Phase III: the genomes of soil and plant-associated and newly described type strains.</title>
        <authorList>
            <person name="Whitman W.B."/>
            <person name="Woyke T."/>
            <person name="Klenk H.P."/>
            <person name="Zhou Y."/>
            <person name="Lilburn T.G."/>
            <person name="Beck B.J."/>
            <person name="De Vos P."/>
            <person name="Vandamme P."/>
            <person name="Eisen J.A."/>
            <person name="Garrity G."/>
            <person name="Hugenholtz P."/>
            <person name="Kyrpides N.C."/>
        </authorList>
    </citation>
    <scope>NUCLEOTIDE SEQUENCE [LARGE SCALE GENOMIC DNA]</scope>
    <source>
        <strain evidence="8 9">A3</strain>
    </source>
</reference>
<dbReference type="InterPro" id="IPR011990">
    <property type="entry name" value="TPR-like_helical_dom_sf"/>
</dbReference>
<keyword evidence="6" id="KW-0812">Transmembrane</keyword>
<organism evidence="8 9">
    <name type="scientific">Dokdonella fugitiva</name>
    <dbReference type="NCBI Taxonomy" id="328517"/>
    <lineage>
        <taxon>Bacteria</taxon>
        <taxon>Pseudomonadati</taxon>
        <taxon>Pseudomonadota</taxon>
        <taxon>Gammaproteobacteria</taxon>
        <taxon>Lysobacterales</taxon>
        <taxon>Rhodanobacteraceae</taxon>
        <taxon>Dokdonella</taxon>
    </lineage>
</organism>
<evidence type="ECO:0000256" key="2">
    <source>
        <dbReference type="ARBA" id="ARBA00022741"/>
    </source>
</evidence>
<dbReference type="GO" id="GO:0005524">
    <property type="term" value="F:ATP binding"/>
    <property type="evidence" value="ECO:0007669"/>
    <property type="project" value="UniProtKB-UniRule"/>
</dbReference>
<dbReference type="PANTHER" id="PTHR43289">
    <property type="entry name" value="MITOGEN-ACTIVATED PROTEIN KINASE KINASE KINASE 20-RELATED"/>
    <property type="match status" value="1"/>
</dbReference>
<feature type="domain" description="Protein kinase" evidence="7">
    <location>
        <begin position="82"/>
        <end position="354"/>
    </location>
</feature>
<evidence type="ECO:0000256" key="4">
    <source>
        <dbReference type="ARBA" id="ARBA00022840"/>
    </source>
</evidence>
<feature type="binding site" evidence="5">
    <location>
        <position position="113"/>
    </location>
    <ligand>
        <name>ATP</name>
        <dbReference type="ChEBI" id="CHEBI:30616"/>
    </ligand>
</feature>
<sequence>MTEPLPNLRELFEYALALAPGERAAWLADHPSPTRTTLERMLAADAARDAPLDGSFEDLLGRVGEAEPEPPLAESGAMIGPFVLGDRLGEGGSSIVFRATREQAGVCQVVALKLLRRGIYTADEQRRFRSERRALAQLRHPGIARLIEGGVTEAGVPYIALELVEGVPITEHARRARLDLRARLRLFVAVCRAVEAAHRALIVHRDLKPSNVLVTADGEVKLLDFGIAKLLDADDGGDATRTHAIAMTPAYAAPEQFRHGLVTAATDVYALGVLLGELLTGHRREPGDTRTLSAQAHAATPDAPLPPAALRRALRGDLDNIVLRAIDAEPERRYASAGAFADDLERHLEGQPVLAHPPSRRYRARKFVARHRGGVAAALVVSVAIVAALGFALWQADVARAQARRAATIKDFLIDMFRASDPRVAQDKPRGQVTARELLDATAPRIAGEFSDDAQTQVELLGVAASIYRELGDDARYHALHEQQVELARRAFGDAHPAIIDGLLDDAWHASGRNDYAAARHLLAQADPLIRRAGLDRSVQRARWWVIQAGLFTSNAAERAQSRVALDRAIALYARVAPTAPGYVHALGMLAFRLAGDDPHAAEQAYLRAIDAAEASHRRDDGELQQLILPGLAAAREDQGDYAGAERAYEQGAELARRTYGEDHSTAWVPAAQHAWMVHRQGDRQRALALFDHLLAMIPADWDTDSYDEYAREFYAASLAAEGRAAEAIPILEAAQRAYLARPGVDYELRRNRLILGDAYDRVGRIDDARAMIEASLDERIEKEPADARTLLDARERWGRFLLDRGEFAAAEREFSEVLAQQHGRHLVTAALAEGDFARLALARDDVAGAVAASTRAVDAFEHVVGRRDVRSGPYLWLVHAEALRRSGDRAAARSWAQRALEASRRYDAPGAASIARAEAVLRMVEQG</sequence>
<feature type="transmembrane region" description="Helical" evidence="6">
    <location>
        <begin position="373"/>
        <end position="394"/>
    </location>
</feature>
<proteinExistence type="predicted"/>
<evidence type="ECO:0000256" key="3">
    <source>
        <dbReference type="ARBA" id="ARBA00022777"/>
    </source>
</evidence>
<dbReference type="SUPFAM" id="SSF48452">
    <property type="entry name" value="TPR-like"/>
    <property type="match status" value="2"/>
</dbReference>
<dbReference type="EMBL" id="SLWQ01000003">
    <property type="protein sequence ID" value="TCO41213.1"/>
    <property type="molecule type" value="Genomic_DNA"/>
</dbReference>
<dbReference type="PROSITE" id="PS50011">
    <property type="entry name" value="PROTEIN_KINASE_DOM"/>
    <property type="match status" value="1"/>
</dbReference>
<dbReference type="InterPro" id="IPR000719">
    <property type="entry name" value="Prot_kinase_dom"/>
</dbReference>
<dbReference type="Proteomes" id="UP000294862">
    <property type="component" value="Unassembled WGS sequence"/>
</dbReference>
<keyword evidence="6" id="KW-0472">Membrane</keyword>
<keyword evidence="4 5" id="KW-0067">ATP-binding</keyword>
<dbReference type="AlphaFoldDB" id="A0A4R2I9U1"/>
<dbReference type="Pfam" id="PF13424">
    <property type="entry name" value="TPR_12"/>
    <property type="match status" value="1"/>
</dbReference>
<dbReference type="InterPro" id="IPR017441">
    <property type="entry name" value="Protein_kinase_ATP_BS"/>
</dbReference>
<dbReference type="Gene3D" id="1.25.40.10">
    <property type="entry name" value="Tetratricopeptide repeat domain"/>
    <property type="match status" value="2"/>
</dbReference>
<keyword evidence="3 8" id="KW-0418">Kinase</keyword>
<evidence type="ECO:0000256" key="6">
    <source>
        <dbReference type="SAM" id="Phobius"/>
    </source>
</evidence>
<name>A0A4R2I9U1_9GAMM</name>
<dbReference type="Gene3D" id="3.30.200.20">
    <property type="entry name" value="Phosphorylase Kinase, domain 1"/>
    <property type="match status" value="1"/>
</dbReference>
<comment type="caution">
    <text evidence="8">The sequence shown here is derived from an EMBL/GenBank/DDBJ whole genome shotgun (WGS) entry which is preliminary data.</text>
</comment>
<keyword evidence="9" id="KW-1185">Reference proteome</keyword>
<evidence type="ECO:0000256" key="1">
    <source>
        <dbReference type="ARBA" id="ARBA00022679"/>
    </source>
</evidence>
<evidence type="ECO:0000259" key="7">
    <source>
        <dbReference type="PROSITE" id="PS50011"/>
    </source>
</evidence>
<accession>A0A4R2I9U1</accession>
<dbReference type="PROSITE" id="PS00107">
    <property type="entry name" value="PROTEIN_KINASE_ATP"/>
    <property type="match status" value="1"/>
</dbReference>